<proteinExistence type="predicted"/>
<keyword evidence="1" id="KW-0547">Nucleotide-binding</keyword>
<dbReference type="Gramene" id="PHT93902">
    <property type="protein sequence ID" value="PHT93902"/>
    <property type="gene ID" value="T459_01784"/>
</dbReference>
<protein>
    <submittedName>
        <fullName evidence="3">Uncharacterized protein</fullName>
    </submittedName>
</protein>
<dbReference type="EMBL" id="AYRZ02000001">
    <property type="protein sequence ID" value="PHT93902.1"/>
    <property type="molecule type" value="Genomic_DNA"/>
</dbReference>
<evidence type="ECO:0000313" key="4">
    <source>
        <dbReference type="Proteomes" id="UP000222542"/>
    </source>
</evidence>
<sequence length="142" mass="15818">MATECSVTGKDSKETDVYSSSVFALEIACGRKTYANIVNWVWGCYGMGNLGDVVDPKQESAFNEKEMKHLLIVGLSCAHPESNCRPFIRRAIHVLNFEAPLLAFHPKKPVPTANCQLPTYCIRSQYLPPYDTNGPEITLTHI</sequence>
<gene>
    <name evidence="3" type="ORF">T459_01784</name>
</gene>
<evidence type="ECO:0000256" key="2">
    <source>
        <dbReference type="ARBA" id="ARBA00022840"/>
    </source>
</evidence>
<dbReference type="SUPFAM" id="SSF56112">
    <property type="entry name" value="Protein kinase-like (PK-like)"/>
    <property type="match status" value="1"/>
</dbReference>
<reference evidence="3 4" key="2">
    <citation type="journal article" date="2017" name="Genome Biol.">
        <title>New reference genome sequences of hot pepper reveal the massive evolution of plant disease-resistance genes by retroduplication.</title>
        <authorList>
            <person name="Kim S."/>
            <person name="Park J."/>
            <person name="Yeom S.I."/>
            <person name="Kim Y.M."/>
            <person name="Seo E."/>
            <person name="Kim K.T."/>
            <person name="Kim M.S."/>
            <person name="Lee J.M."/>
            <person name="Cheong K."/>
            <person name="Shin H.S."/>
            <person name="Kim S.B."/>
            <person name="Han K."/>
            <person name="Lee J."/>
            <person name="Park M."/>
            <person name="Lee H.A."/>
            <person name="Lee H.Y."/>
            <person name="Lee Y."/>
            <person name="Oh S."/>
            <person name="Lee J.H."/>
            <person name="Choi E."/>
            <person name="Choi E."/>
            <person name="Lee S.E."/>
            <person name="Jeon J."/>
            <person name="Kim H."/>
            <person name="Choi G."/>
            <person name="Song H."/>
            <person name="Lee J."/>
            <person name="Lee S.C."/>
            <person name="Kwon J.K."/>
            <person name="Lee H.Y."/>
            <person name="Koo N."/>
            <person name="Hong Y."/>
            <person name="Kim R.W."/>
            <person name="Kang W.H."/>
            <person name="Huh J.H."/>
            <person name="Kang B.C."/>
            <person name="Yang T.J."/>
            <person name="Lee Y.H."/>
            <person name="Bennetzen J.L."/>
            <person name="Choi D."/>
        </authorList>
    </citation>
    <scope>NUCLEOTIDE SEQUENCE [LARGE SCALE GENOMIC DNA]</scope>
    <source>
        <strain evidence="4">cv. CM334</strain>
    </source>
</reference>
<accession>A0A2G3AI43</accession>
<dbReference type="STRING" id="4072.A0A2G3AI43"/>
<dbReference type="InterPro" id="IPR011009">
    <property type="entry name" value="Kinase-like_dom_sf"/>
</dbReference>
<evidence type="ECO:0000313" key="3">
    <source>
        <dbReference type="EMBL" id="PHT93902.1"/>
    </source>
</evidence>
<keyword evidence="2" id="KW-0067">ATP-binding</keyword>
<dbReference type="OMA" id="YANIVNW"/>
<evidence type="ECO:0000256" key="1">
    <source>
        <dbReference type="ARBA" id="ARBA00022741"/>
    </source>
</evidence>
<comment type="caution">
    <text evidence="3">The sequence shown here is derived from an EMBL/GenBank/DDBJ whole genome shotgun (WGS) entry which is preliminary data.</text>
</comment>
<organism evidence="3 4">
    <name type="scientific">Capsicum annuum</name>
    <name type="common">Capsicum pepper</name>
    <dbReference type="NCBI Taxonomy" id="4072"/>
    <lineage>
        <taxon>Eukaryota</taxon>
        <taxon>Viridiplantae</taxon>
        <taxon>Streptophyta</taxon>
        <taxon>Embryophyta</taxon>
        <taxon>Tracheophyta</taxon>
        <taxon>Spermatophyta</taxon>
        <taxon>Magnoliopsida</taxon>
        <taxon>eudicotyledons</taxon>
        <taxon>Gunneridae</taxon>
        <taxon>Pentapetalae</taxon>
        <taxon>asterids</taxon>
        <taxon>lamiids</taxon>
        <taxon>Solanales</taxon>
        <taxon>Solanaceae</taxon>
        <taxon>Solanoideae</taxon>
        <taxon>Capsiceae</taxon>
        <taxon>Capsicum</taxon>
    </lineage>
</organism>
<dbReference type="InterPro" id="IPR050528">
    <property type="entry name" value="L-type_Lectin-RKs"/>
</dbReference>
<dbReference type="AlphaFoldDB" id="A0A2G3AI43"/>
<dbReference type="Proteomes" id="UP000222542">
    <property type="component" value="Unassembled WGS sequence"/>
</dbReference>
<reference evidence="3 4" key="1">
    <citation type="journal article" date="2014" name="Nat. Genet.">
        <title>Genome sequence of the hot pepper provides insights into the evolution of pungency in Capsicum species.</title>
        <authorList>
            <person name="Kim S."/>
            <person name="Park M."/>
            <person name="Yeom S.I."/>
            <person name="Kim Y.M."/>
            <person name="Lee J.M."/>
            <person name="Lee H.A."/>
            <person name="Seo E."/>
            <person name="Choi J."/>
            <person name="Cheong K."/>
            <person name="Kim K.T."/>
            <person name="Jung K."/>
            <person name="Lee G.W."/>
            <person name="Oh S.K."/>
            <person name="Bae C."/>
            <person name="Kim S.B."/>
            <person name="Lee H.Y."/>
            <person name="Kim S.Y."/>
            <person name="Kim M.S."/>
            <person name="Kang B.C."/>
            <person name="Jo Y.D."/>
            <person name="Yang H.B."/>
            <person name="Jeong H.J."/>
            <person name="Kang W.H."/>
            <person name="Kwon J.K."/>
            <person name="Shin C."/>
            <person name="Lim J.Y."/>
            <person name="Park J.H."/>
            <person name="Huh J.H."/>
            <person name="Kim J.S."/>
            <person name="Kim B.D."/>
            <person name="Cohen O."/>
            <person name="Paran I."/>
            <person name="Suh M.C."/>
            <person name="Lee S.B."/>
            <person name="Kim Y.K."/>
            <person name="Shin Y."/>
            <person name="Noh S.J."/>
            <person name="Park J."/>
            <person name="Seo Y.S."/>
            <person name="Kwon S.Y."/>
            <person name="Kim H.A."/>
            <person name="Park J.M."/>
            <person name="Kim H.J."/>
            <person name="Choi S.B."/>
            <person name="Bosland P.W."/>
            <person name="Reeves G."/>
            <person name="Jo S.H."/>
            <person name="Lee B.W."/>
            <person name="Cho H.T."/>
            <person name="Choi H.S."/>
            <person name="Lee M.S."/>
            <person name="Yu Y."/>
            <person name="Do Choi Y."/>
            <person name="Park B.S."/>
            <person name="van Deynze A."/>
            <person name="Ashrafi H."/>
            <person name="Hill T."/>
            <person name="Kim W.T."/>
            <person name="Pai H.S."/>
            <person name="Ahn H.K."/>
            <person name="Yeam I."/>
            <person name="Giovannoni J.J."/>
            <person name="Rose J.K."/>
            <person name="Sorensen I."/>
            <person name="Lee S.J."/>
            <person name="Kim R.W."/>
            <person name="Choi I.Y."/>
            <person name="Choi B.S."/>
            <person name="Lim J.S."/>
            <person name="Lee Y.H."/>
            <person name="Choi D."/>
        </authorList>
    </citation>
    <scope>NUCLEOTIDE SEQUENCE [LARGE SCALE GENOMIC DNA]</scope>
    <source>
        <strain evidence="4">cv. CM334</strain>
    </source>
</reference>
<keyword evidence="4" id="KW-1185">Reference proteome</keyword>
<name>A0A2G3AI43_CAPAN</name>
<dbReference type="GO" id="GO:0005524">
    <property type="term" value="F:ATP binding"/>
    <property type="evidence" value="ECO:0007669"/>
    <property type="project" value="UniProtKB-KW"/>
</dbReference>
<dbReference type="Gene3D" id="1.10.510.10">
    <property type="entry name" value="Transferase(Phosphotransferase) domain 1"/>
    <property type="match status" value="1"/>
</dbReference>
<dbReference type="PANTHER" id="PTHR27007">
    <property type="match status" value="1"/>
</dbReference>